<name>A0A8J5I4G7_ZINOF</name>
<dbReference type="Gene3D" id="3.40.50.150">
    <property type="entry name" value="Vaccinia Virus protein VP39"/>
    <property type="match status" value="1"/>
</dbReference>
<organism evidence="5 6">
    <name type="scientific">Zingiber officinale</name>
    <name type="common">Ginger</name>
    <name type="synonym">Amomum zingiber</name>
    <dbReference type="NCBI Taxonomy" id="94328"/>
    <lineage>
        <taxon>Eukaryota</taxon>
        <taxon>Viridiplantae</taxon>
        <taxon>Streptophyta</taxon>
        <taxon>Embryophyta</taxon>
        <taxon>Tracheophyta</taxon>
        <taxon>Spermatophyta</taxon>
        <taxon>Magnoliopsida</taxon>
        <taxon>Liliopsida</taxon>
        <taxon>Zingiberales</taxon>
        <taxon>Zingiberaceae</taxon>
        <taxon>Zingiber</taxon>
    </lineage>
</organism>
<dbReference type="InterPro" id="IPR013216">
    <property type="entry name" value="Methyltransf_11"/>
</dbReference>
<evidence type="ECO:0000256" key="2">
    <source>
        <dbReference type="ARBA" id="ARBA00022603"/>
    </source>
</evidence>
<evidence type="ECO:0000256" key="3">
    <source>
        <dbReference type="ARBA" id="ARBA00022679"/>
    </source>
</evidence>
<feature type="domain" description="Methyltransferase type 11" evidence="4">
    <location>
        <begin position="37"/>
        <end position="136"/>
    </location>
</feature>
<dbReference type="InterPro" id="IPR029063">
    <property type="entry name" value="SAM-dependent_MTases_sf"/>
</dbReference>
<dbReference type="AlphaFoldDB" id="A0A8J5I4G7"/>
<proteinExistence type="inferred from homology"/>
<evidence type="ECO:0000259" key="4">
    <source>
        <dbReference type="Pfam" id="PF08241"/>
    </source>
</evidence>
<evidence type="ECO:0000313" key="6">
    <source>
        <dbReference type="Proteomes" id="UP000734854"/>
    </source>
</evidence>
<comment type="similarity">
    <text evidence="1">Belongs to the methyltransferase superfamily.</text>
</comment>
<dbReference type="InterPro" id="IPR051419">
    <property type="entry name" value="Lys/N-term_MeTrsfase_sf"/>
</dbReference>
<dbReference type="CDD" id="cd02440">
    <property type="entry name" value="AdoMet_MTases"/>
    <property type="match status" value="1"/>
</dbReference>
<evidence type="ECO:0000256" key="1">
    <source>
        <dbReference type="ARBA" id="ARBA00008361"/>
    </source>
</evidence>
<keyword evidence="2" id="KW-0489">Methyltransferase</keyword>
<dbReference type="SUPFAM" id="SSF53335">
    <property type="entry name" value="S-adenosyl-L-methionine-dependent methyltransferases"/>
    <property type="match status" value="1"/>
</dbReference>
<gene>
    <name evidence="5" type="ORF">ZIOFF_010552</name>
</gene>
<comment type="caution">
    <text evidence="5">The sequence shown here is derived from an EMBL/GenBank/DDBJ whole genome shotgun (WGS) entry which is preliminary data.</text>
</comment>
<reference evidence="5 6" key="1">
    <citation type="submission" date="2020-08" db="EMBL/GenBank/DDBJ databases">
        <title>Plant Genome Project.</title>
        <authorList>
            <person name="Zhang R.-G."/>
        </authorList>
    </citation>
    <scope>NUCLEOTIDE SEQUENCE [LARGE SCALE GENOMIC DNA]</scope>
    <source>
        <tissue evidence="5">Rhizome</tissue>
    </source>
</reference>
<dbReference type="GO" id="GO:0008757">
    <property type="term" value="F:S-adenosylmethionine-dependent methyltransferase activity"/>
    <property type="evidence" value="ECO:0007669"/>
    <property type="project" value="InterPro"/>
</dbReference>
<dbReference type="EMBL" id="JACMSC010000003">
    <property type="protein sequence ID" value="KAG6528396.1"/>
    <property type="molecule type" value="Genomic_DNA"/>
</dbReference>
<dbReference type="Proteomes" id="UP000734854">
    <property type="component" value="Unassembled WGS sequence"/>
</dbReference>
<dbReference type="Pfam" id="PF08241">
    <property type="entry name" value="Methyltransf_11"/>
    <property type="match status" value="1"/>
</dbReference>
<keyword evidence="6" id="KW-1185">Reference proteome</keyword>
<dbReference type="PANTHER" id="PTHR12176:SF79">
    <property type="entry name" value="METHYLTRANSFERASE TYPE 11 DOMAIN-CONTAINING PROTEIN"/>
    <property type="match status" value="1"/>
</dbReference>
<evidence type="ECO:0000313" key="5">
    <source>
        <dbReference type="EMBL" id="KAG6528396.1"/>
    </source>
</evidence>
<keyword evidence="3" id="KW-0808">Transferase</keyword>
<dbReference type="PANTHER" id="PTHR12176">
    <property type="entry name" value="SAM-DEPENDENT METHYLTRANSFERASE SUPERFAMILY PROTEIN"/>
    <property type="match status" value="1"/>
</dbReference>
<sequence length="233" mass="26119">MDIGHSDGQLGFVCRKYAQEPLILAVNYPALGEDLVDDGYQDVVNIDISSVLIETMQAKYAHKSIKFLYDACCFLITSTDIKMDVRDMSPFESGSFDAVIDKGTLDTFMCGEDDITAATQLLKEVERVLKDKGAYILITFDSPNNRLDLLRSVELWNIKLHLLERAAKSSRRKRWELSAPRPLDRDGSWATEALGSHLDVFYTYVCIKVNGLARIDESLSANQATDSEIPNDP</sequence>
<protein>
    <recommendedName>
        <fullName evidence="4">Methyltransferase type 11 domain-containing protein</fullName>
    </recommendedName>
</protein>
<accession>A0A8J5I4G7</accession>
<dbReference type="GO" id="GO:0032259">
    <property type="term" value="P:methylation"/>
    <property type="evidence" value="ECO:0007669"/>
    <property type="project" value="UniProtKB-KW"/>
</dbReference>